<dbReference type="RefSeq" id="WP_127015500.1">
    <property type="nucleotide sequence ID" value="NZ_CP016379.1"/>
</dbReference>
<feature type="transmembrane region" description="Helical" evidence="1">
    <location>
        <begin position="12"/>
        <end position="30"/>
    </location>
</feature>
<dbReference type="Gene3D" id="6.10.340.10">
    <property type="match status" value="1"/>
</dbReference>
<dbReference type="PANTHER" id="PTHR43155">
    <property type="entry name" value="CYCLIC DI-GMP PHOSPHODIESTERASE PA4108-RELATED"/>
    <property type="match status" value="1"/>
</dbReference>
<reference evidence="5 6" key="1">
    <citation type="submission" date="2016-07" db="EMBL/GenBank/DDBJ databases">
        <title>Genome and transcriptome analysis of iron-reducing fermentative bacteria Anoxybacter fermentans.</title>
        <authorList>
            <person name="Zeng X."/>
            <person name="Shao Z."/>
        </authorList>
    </citation>
    <scope>NUCLEOTIDE SEQUENCE [LARGE SCALE GENOMIC DNA]</scope>
    <source>
        <strain evidence="5 6">DY22613</strain>
    </source>
</reference>
<dbReference type="PANTHER" id="PTHR43155:SF2">
    <property type="entry name" value="CYCLIC DI-GMP PHOSPHODIESTERASE PA4108"/>
    <property type="match status" value="1"/>
</dbReference>
<dbReference type="InterPro" id="IPR006674">
    <property type="entry name" value="HD_domain"/>
</dbReference>
<accession>A0A3Q9HNN1</accession>
<dbReference type="CDD" id="cd06225">
    <property type="entry name" value="HAMP"/>
    <property type="match status" value="1"/>
</dbReference>
<keyword evidence="1" id="KW-0472">Membrane</keyword>
<evidence type="ECO:0008006" key="7">
    <source>
        <dbReference type="Google" id="ProtNLM"/>
    </source>
</evidence>
<dbReference type="OrthoDB" id="9804747at2"/>
<feature type="domain" description="HAMP" evidence="2">
    <location>
        <begin position="267"/>
        <end position="319"/>
    </location>
</feature>
<dbReference type="CDD" id="cd00077">
    <property type="entry name" value="HDc"/>
    <property type="match status" value="1"/>
</dbReference>
<dbReference type="Gene3D" id="1.10.3210.10">
    <property type="entry name" value="Hypothetical protein af1432"/>
    <property type="match status" value="1"/>
</dbReference>
<keyword evidence="1" id="KW-1133">Transmembrane helix</keyword>
<dbReference type="Pfam" id="PF13487">
    <property type="entry name" value="HD_5"/>
    <property type="match status" value="1"/>
</dbReference>
<dbReference type="SMART" id="SM00471">
    <property type="entry name" value="HDc"/>
    <property type="match status" value="1"/>
</dbReference>
<keyword evidence="6" id="KW-1185">Reference proteome</keyword>
<dbReference type="PROSITE" id="PS50885">
    <property type="entry name" value="HAMP"/>
    <property type="match status" value="1"/>
</dbReference>
<evidence type="ECO:0000259" key="4">
    <source>
        <dbReference type="PROSITE" id="PS51832"/>
    </source>
</evidence>
<dbReference type="Pfam" id="PF05228">
    <property type="entry name" value="CHASE4"/>
    <property type="match status" value="1"/>
</dbReference>
<dbReference type="InterPro" id="IPR003660">
    <property type="entry name" value="HAMP_dom"/>
</dbReference>
<feature type="domain" description="HD-GYP" evidence="4">
    <location>
        <begin position="328"/>
        <end position="521"/>
    </location>
</feature>
<protein>
    <recommendedName>
        <fullName evidence="7">HD-GYP domain-containing protein</fullName>
    </recommendedName>
</protein>
<keyword evidence="1" id="KW-0812">Transmembrane</keyword>
<feature type="domain" description="HD" evidence="3">
    <location>
        <begin position="350"/>
        <end position="470"/>
    </location>
</feature>
<proteinExistence type="predicted"/>
<dbReference type="InterPro" id="IPR007892">
    <property type="entry name" value="CHASE4"/>
</dbReference>
<dbReference type="GO" id="GO:0007165">
    <property type="term" value="P:signal transduction"/>
    <property type="evidence" value="ECO:0007669"/>
    <property type="project" value="InterPro"/>
</dbReference>
<name>A0A3Q9HNN1_9FIRM</name>
<evidence type="ECO:0000313" key="5">
    <source>
        <dbReference type="EMBL" id="AZR72170.1"/>
    </source>
</evidence>
<dbReference type="InterPro" id="IPR003607">
    <property type="entry name" value="HD/PDEase_dom"/>
</dbReference>
<dbReference type="KEGG" id="aft:BBF96_01420"/>
<dbReference type="SUPFAM" id="SSF109604">
    <property type="entry name" value="HD-domain/PDEase-like"/>
    <property type="match status" value="1"/>
</dbReference>
<dbReference type="InterPro" id="IPR037522">
    <property type="entry name" value="HD_GYP_dom"/>
</dbReference>
<evidence type="ECO:0000259" key="3">
    <source>
        <dbReference type="PROSITE" id="PS51831"/>
    </source>
</evidence>
<dbReference type="EMBL" id="CP016379">
    <property type="protein sequence ID" value="AZR72170.1"/>
    <property type="molecule type" value="Genomic_DNA"/>
</dbReference>
<dbReference type="PROSITE" id="PS51831">
    <property type="entry name" value="HD"/>
    <property type="match status" value="1"/>
</dbReference>
<dbReference type="InterPro" id="IPR006675">
    <property type="entry name" value="HDIG_dom"/>
</dbReference>
<sequence>MYLKRRYNKVFTIFVIFQLIIIIFLLYFPMNLQFKEFSNFYLNMQGEIFERILEKKKNDLLQKVIETAIWDDLYRQIQLKDKEWFETNLISDIQQNYDIDSIILLNENKEVVFLNVKRLPYLPEFRIDDLVTQALNNIKYNVGLIKYGDKIFLIGLSPVVKSTSRFDPNGVLIFVQIFDHYFITQKITAFMDQELIPKLIVNTTPSVSDLEKSIPLNSIDGQLIGHVILKYNNQFLKQIKELFLRNISINIILLFTLFIFLSNLMSKKFARRIEILHSEVETAIKCNFNYKISMDGNDEISDLADYFNTMSQTMQKHIKQILKTNEKLHKIFIDIIRGLITAIEVKDPYTKGHSYRVMLYSELIAKKMNYPDIQIIRMAALLHDIGKIGVPENILNKPDKLTPEEFEIIKAHPNYGYKILSNIEEFNRVKDIIRFHHERIDGKGYPVGIKDTAIPLESRIIAVADTFDAITSDRAYRKGMTVEKALEELQNVKGQQLDEKIVDIFVEVARENNYFKELLNNETTSIEEIDIQYTSLNSV</sequence>
<dbReference type="NCBIfam" id="TIGR00277">
    <property type="entry name" value="HDIG"/>
    <property type="match status" value="1"/>
</dbReference>
<dbReference type="PROSITE" id="PS51832">
    <property type="entry name" value="HD_GYP"/>
    <property type="match status" value="1"/>
</dbReference>
<feature type="transmembrane region" description="Helical" evidence="1">
    <location>
        <begin position="242"/>
        <end position="262"/>
    </location>
</feature>
<evidence type="ECO:0000256" key="1">
    <source>
        <dbReference type="SAM" id="Phobius"/>
    </source>
</evidence>
<evidence type="ECO:0000259" key="2">
    <source>
        <dbReference type="PROSITE" id="PS50885"/>
    </source>
</evidence>
<dbReference type="AlphaFoldDB" id="A0A3Q9HNN1"/>
<evidence type="ECO:0000313" key="6">
    <source>
        <dbReference type="Proteomes" id="UP000267250"/>
    </source>
</evidence>
<organism evidence="5 6">
    <name type="scientific">Anoxybacter fermentans</name>
    <dbReference type="NCBI Taxonomy" id="1323375"/>
    <lineage>
        <taxon>Bacteria</taxon>
        <taxon>Bacillati</taxon>
        <taxon>Bacillota</taxon>
        <taxon>Clostridia</taxon>
        <taxon>Halanaerobiales</taxon>
        <taxon>Anoxybacter</taxon>
    </lineage>
</organism>
<gene>
    <name evidence="5" type="ORF">BBF96_01420</name>
</gene>
<dbReference type="GO" id="GO:0016020">
    <property type="term" value="C:membrane"/>
    <property type="evidence" value="ECO:0007669"/>
    <property type="project" value="InterPro"/>
</dbReference>
<dbReference type="Proteomes" id="UP000267250">
    <property type="component" value="Chromosome"/>
</dbReference>